<dbReference type="GeneID" id="6750837"/>
<keyword evidence="1" id="KW-0677">Repeat</keyword>
<dbReference type="CTD" id="6750837"/>
<evidence type="ECO:0000256" key="2">
    <source>
        <dbReference type="PROSITE-ProRule" id="PRU00708"/>
    </source>
</evidence>
<protein>
    <recommendedName>
        <fullName evidence="5">Pentacotripeptide-repeat region of PRORP domain-containing protein</fullName>
    </recommendedName>
</protein>
<feature type="repeat" description="PPR" evidence="2">
    <location>
        <begin position="142"/>
        <end position="176"/>
    </location>
</feature>
<accession>B3RQ96</accession>
<dbReference type="Proteomes" id="UP000009022">
    <property type="component" value="Unassembled WGS sequence"/>
</dbReference>
<dbReference type="PANTHER" id="PTHR47447:SF17">
    <property type="entry name" value="OS12G0638900 PROTEIN"/>
    <property type="match status" value="1"/>
</dbReference>
<organism evidence="3 4">
    <name type="scientific">Trichoplax adhaerens</name>
    <name type="common">Trichoplax reptans</name>
    <dbReference type="NCBI Taxonomy" id="10228"/>
    <lineage>
        <taxon>Eukaryota</taxon>
        <taxon>Metazoa</taxon>
        <taxon>Placozoa</taxon>
        <taxon>Uniplacotomia</taxon>
        <taxon>Trichoplacea</taxon>
        <taxon>Trichoplacidae</taxon>
        <taxon>Trichoplax</taxon>
    </lineage>
</organism>
<name>B3RQ96_TRIAD</name>
<feature type="repeat" description="PPR" evidence="2">
    <location>
        <begin position="252"/>
        <end position="288"/>
    </location>
</feature>
<dbReference type="EMBL" id="DS985242">
    <property type="protein sequence ID" value="EDV28310.1"/>
    <property type="molecule type" value="Genomic_DNA"/>
</dbReference>
<dbReference type="PhylomeDB" id="B3RQ96"/>
<dbReference type="Pfam" id="PF13812">
    <property type="entry name" value="PPR_3"/>
    <property type="match status" value="1"/>
</dbReference>
<evidence type="ECO:0000313" key="4">
    <source>
        <dbReference type="Proteomes" id="UP000009022"/>
    </source>
</evidence>
<dbReference type="Pfam" id="PF13041">
    <property type="entry name" value="PPR_2"/>
    <property type="match status" value="2"/>
</dbReference>
<dbReference type="RefSeq" id="XP_002110144.1">
    <property type="nucleotide sequence ID" value="XM_002110108.1"/>
</dbReference>
<dbReference type="STRING" id="10228.B3RQ96"/>
<dbReference type="InParanoid" id="B3RQ96"/>
<evidence type="ECO:0000313" key="3">
    <source>
        <dbReference type="EMBL" id="EDV28310.1"/>
    </source>
</evidence>
<dbReference type="FunCoup" id="B3RQ96">
    <property type="interactions" value="1312"/>
</dbReference>
<sequence>MRILTALVRNAFKKVFLGNLGDCSSLNNYYQLSKLVAGRNMHVAAVNWVIADEYGRPKKSRVDPKEERKILMEDYEYDSLHKVPNSNKLLPSLIRKTAKQKLRMYVAQYIGFMVELNRNHKLDKAMNILDKFNQGKMKTKSNSVMYNVMISAYGKHGAPNTAFKLYNQMKKRGLQPTDRTFTSLFSACACASTPSAHLKRVYNLKNEMESTEDVSNAITYNALIQALVECEAEPEEPFEAYNTMLDKNFAADTYTYCYLLKACSRDKVKGITRALQLWEEMYQKNVDYNIYSYNMMLLVLRDCDLPPEQDGIESKIDILGGLETFLEKLSELKIKPNITTFDLLSYIVPYQQIGDLIKYTRANKITLDVAFMNSLLRRQVLEGKLSHAKTLFKILLTTGVEPDLKTYQVLASCCQSKDQGLKMLKDMKVAGLNPNSFIYGTLLKTAVNNYDFKLVVGVMEYMLEDGAYPNEIIMDILQTALRKSGKASSTKVTKWFPKFYASWQKRIKANRVEIDDKVENAV</sequence>
<dbReference type="AlphaFoldDB" id="B3RQ96"/>
<dbReference type="PROSITE" id="PS51375">
    <property type="entry name" value="PPR"/>
    <property type="match status" value="3"/>
</dbReference>
<feature type="repeat" description="PPR" evidence="2">
    <location>
        <begin position="216"/>
        <end position="251"/>
    </location>
</feature>
<dbReference type="OrthoDB" id="185373at2759"/>
<keyword evidence="4" id="KW-1185">Reference proteome</keyword>
<dbReference type="InterPro" id="IPR002885">
    <property type="entry name" value="PPR_rpt"/>
</dbReference>
<evidence type="ECO:0000256" key="1">
    <source>
        <dbReference type="ARBA" id="ARBA00022737"/>
    </source>
</evidence>
<dbReference type="HOGENOM" id="CLU_522101_0_0_1"/>
<dbReference type="KEGG" id="tad:TRIADDRAFT_53824"/>
<dbReference type="InterPro" id="IPR011990">
    <property type="entry name" value="TPR-like_helical_dom_sf"/>
</dbReference>
<reference evidence="3 4" key="1">
    <citation type="journal article" date="2008" name="Nature">
        <title>The Trichoplax genome and the nature of placozoans.</title>
        <authorList>
            <person name="Srivastava M."/>
            <person name="Begovic E."/>
            <person name="Chapman J."/>
            <person name="Putnam N.H."/>
            <person name="Hellsten U."/>
            <person name="Kawashima T."/>
            <person name="Kuo A."/>
            <person name="Mitros T."/>
            <person name="Salamov A."/>
            <person name="Carpenter M.L."/>
            <person name="Signorovitch A.Y."/>
            <person name="Moreno M.A."/>
            <person name="Kamm K."/>
            <person name="Grimwood J."/>
            <person name="Schmutz J."/>
            <person name="Shapiro H."/>
            <person name="Grigoriev I.V."/>
            <person name="Buss L.W."/>
            <person name="Schierwater B."/>
            <person name="Dellaporta S.L."/>
            <person name="Rokhsar D.S."/>
        </authorList>
    </citation>
    <scope>NUCLEOTIDE SEQUENCE [LARGE SCALE GENOMIC DNA]</scope>
    <source>
        <strain evidence="3 4">Grell-BS-1999</strain>
    </source>
</reference>
<dbReference type="PANTHER" id="PTHR47447">
    <property type="entry name" value="OS03G0856100 PROTEIN"/>
    <property type="match status" value="1"/>
</dbReference>
<evidence type="ECO:0008006" key="5">
    <source>
        <dbReference type="Google" id="ProtNLM"/>
    </source>
</evidence>
<proteinExistence type="predicted"/>
<dbReference type="NCBIfam" id="TIGR00756">
    <property type="entry name" value="PPR"/>
    <property type="match status" value="1"/>
</dbReference>
<gene>
    <name evidence="3" type="ORF">TRIADDRAFT_53824</name>
</gene>
<dbReference type="eggNOG" id="KOG4197">
    <property type="taxonomic scope" value="Eukaryota"/>
</dbReference>
<dbReference type="Gene3D" id="1.25.40.10">
    <property type="entry name" value="Tetratricopeptide repeat domain"/>
    <property type="match status" value="3"/>
</dbReference>